<dbReference type="InterPro" id="IPR045277">
    <property type="entry name" value="DRE1A-I"/>
</dbReference>
<evidence type="ECO:0000256" key="3">
    <source>
        <dbReference type="ARBA" id="ARBA00023125"/>
    </source>
</evidence>
<dbReference type="InterPro" id="IPR001471">
    <property type="entry name" value="AP2/ERF_dom"/>
</dbReference>
<dbReference type="SUPFAM" id="SSF54171">
    <property type="entry name" value="DNA-binding domain"/>
    <property type="match status" value="1"/>
</dbReference>
<evidence type="ECO:0000313" key="11">
    <source>
        <dbReference type="Proteomes" id="UP000594263"/>
    </source>
</evidence>
<organism evidence="10 11">
    <name type="scientific">Kalanchoe fedtschenkoi</name>
    <name type="common">Lavender scallops</name>
    <name type="synonym">South American air plant</name>
    <dbReference type="NCBI Taxonomy" id="63787"/>
    <lineage>
        <taxon>Eukaryota</taxon>
        <taxon>Viridiplantae</taxon>
        <taxon>Streptophyta</taxon>
        <taxon>Embryophyta</taxon>
        <taxon>Tracheophyta</taxon>
        <taxon>Spermatophyta</taxon>
        <taxon>Magnoliopsida</taxon>
        <taxon>eudicotyledons</taxon>
        <taxon>Gunneridae</taxon>
        <taxon>Pentapetalae</taxon>
        <taxon>Saxifragales</taxon>
        <taxon>Crassulaceae</taxon>
        <taxon>Kalanchoe</taxon>
    </lineage>
</organism>
<reference evidence="10" key="1">
    <citation type="submission" date="2021-01" db="UniProtKB">
        <authorList>
            <consortium name="EnsemblPlants"/>
        </authorList>
    </citation>
    <scope>IDENTIFICATION</scope>
</reference>
<evidence type="ECO:0000256" key="6">
    <source>
        <dbReference type="ARBA" id="ARBA00023242"/>
    </source>
</evidence>
<keyword evidence="2" id="KW-0805">Transcription regulation</keyword>
<evidence type="ECO:0000313" key="10">
    <source>
        <dbReference type="EnsemblPlants" id="Kaladp0061s0174.1.v1.1"/>
    </source>
</evidence>
<keyword evidence="4" id="KW-0010">Activator</keyword>
<keyword evidence="5" id="KW-0804">Transcription</keyword>
<dbReference type="CDD" id="cd00018">
    <property type="entry name" value="AP2"/>
    <property type="match status" value="1"/>
</dbReference>
<dbReference type="GO" id="GO:0003700">
    <property type="term" value="F:DNA-binding transcription factor activity"/>
    <property type="evidence" value="ECO:0007669"/>
    <property type="project" value="InterPro"/>
</dbReference>
<evidence type="ECO:0000256" key="4">
    <source>
        <dbReference type="ARBA" id="ARBA00023159"/>
    </source>
</evidence>
<feature type="region of interest" description="Disordered" evidence="8">
    <location>
        <begin position="160"/>
        <end position="188"/>
    </location>
</feature>
<dbReference type="AlphaFoldDB" id="A0A7N0UDT6"/>
<dbReference type="InterPro" id="IPR016177">
    <property type="entry name" value="DNA-bd_dom_sf"/>
</dbReference>
<dbReference type="GO" id="GO:0005634">
    <property type="term" value="C:nucleus"/>
    <property type="evidence" value="ECO:0007669"/>
    <property type="project" value="UniProtKB-SubCell"/>
</dbReference>
<dbReference type="InterPro" id="IPR036955">
    <property type="entry name" value="AP2/ERF_dom_sf"/>
</dbReference>
<dbReference type="FunFam" id="3.30.730.10:FF:000001">
    <property type="entry name" value="Ethylene-responsive transcription factor 2"/>
    <property type="match status" value="1"/>
</dbReference>
<comment type="subcellular location">
    <subcellularLocation>
        <location evidence="1">Nucleus</location>
    </subcellularLocation>
</comment>
<evidence type="ECO:0000259" key="9">
    <source>
        <dbReference type="PROSITE" id="PS51032"/>
    </source>
</evidence>
<evidence type="ECO:0000256" key="1">
    <source>
        <dbReference type="ARBA" id="ARBA00004123"/>
    </source>
</evidence>
<dbReference type="PROSITE" id="PS51032">
    <property type="entry name" value="AP2_ERF"/>
    <property type="match status" value="1"/>
</dbReference>
<dbReference type="Gene3D" id="3.30.730.10">
    <property type="entry name" value="AP2/ERF domain"/>
    <property type="match status" value="1"/>
</dbReference>
<feature type="domain" description="AP2/ERF" evidence="9">
    <location>
        <begin position="40"/>
        <end position="96"/>
    </location>
</feature>
<protein>
    <recommendedName>
        <fullName evidence="9">AP2/ERF domain-containing protein</fullName>
    </recommendedName>
</protein>
<dbReference type="EnsemblPlants" id="Kaladp0061s0174.1.v1.1">
    <property type="protein sequence ID" value="Kaladp0061s0174.1.v1.1"/>
    <property type="gene ID" value="Kaladp0061s0174.v1.1"/>
</dbReference>
<evidence type="ECO:0000256" key="7">
    <source>
        <dbReference type="ARBA" id="ARBA00024343"/>
    </source>
</evidence>
<name>A0A7N0UDT6_KALFE</name>
<dbReference type="PANTHER" id="PTHR31839">
    <property type="entry name" value="DEHYDRATION-RESPONSIVE ELEMENT-BINDING PROTEIN 1D"/>
    <property type="match status" value="1"/>
</dbReference>
<dbReference type="OMA" id="ASMKGCE"/>
<evidence type="ECO:0000256" key="8">
    <source>
        <dbReference type="SAM" id="MobiDB-lite"/>
    </source>
</evidence>
<dbReference type="Gramene" id="Kaladp0061s0174.1.v1.1">
    <property type="protein sequence ID" value="Kaladp0061s0174.1.v1.1"/>
    <property type="gene ID" value="Kaladp0061s0174.v1.1"/>
</dbReference>
<accession>A0A7N0UDT6</accession>
<evidence type="ECO:0000256" key="2">
    <source>
        <dbReference type="ARBA" id="ARBA00023015"/>
    </source>
</evidence>
<dbReference type="GO" id="GO:0003677">
    <property type="term" value="F:DNA binding"/>
    <property type="evidence" value="ECO:0007669"/>
    <property type="project" value="UniProtKB-KW"/>
</dbReference>
<dbReference type="SMART" id="SM00380">
    <property type="entry name" value="AP2"/>
    <property type="match status" value="1"/>
</dbReference>
<keyword evidence="11" id="KW-1185">Reference proteome</keyword>
<feature type="compositionally biased region" description="Polar residues" evidence="8">
    <location>
        <begin position="178"/>
        <end position="188"/>
    </location>
</feature>
<feature type="region of interest" description="Disordered" evidence="8">
    <location>
        <begin position="1"/>
        <end position="38"/>
    </location>
</feature>
<keyword evidence="3" id="KW-0238">DNA-binding</keyword>
<evidence type="ECO:0000256" key="5">
    <source>
        <dbReference type="ARBA" id="ARBA00023163"/>
    </source>
</evidence>
<dbReference type="Pfam" id="PF00847">
    <property type="entry name" value="AP2"/>
    <property type="match status" value="1"/>
</dbReference>
<keyword evidence="6" id="KW-0539">Nucleus</keyword>
<proteinExistence type="inferred from homology"/>
<comment type="similarity">
    <text evidence="7">Belongs to the AP2/ERF transcription factor family. ERF subfamily.</text>
</comment>
<sequence>MDENSEAARANLRRTDTPPNCHGDQQRARAHSSWKHTHPIYRGIRSRGPKWVSEIREPKKTTRIWLGTYPTAEMAAAAYDAAALALKGSDAVLNFPECAGAYPVPESLSAADVRAAAEAAAATRAPPQPINEEVQHGGEYVDEDVILDMPNFLADMAEGMMVSPPRMRPADDDDDTGEGSSSGLWDHP</sequence>
<dbReference type="PANTHER" id="PTHR31839:SF85">
    <property type="entry name" value="AP2_ERF DOMAIN-CONTAINING PROTEIN"/>
    <property type="match status" value="1"/>
</dbReference>
<dbReference type="Proteomes" id="UP000594263">
    <property type="component" value="Unplaced"/>
</dbReference>
<feature type="compositionally biased region" description="Basic residues" evidence="8">
    <location>
        <begin position="28"/>
        <end position="38"/>
    </location>
</feature>